<protein>
    <submittedName>
        <fullName evidence="2">Uncharacterized protein</fullName>
    </submittedName>
</protein>
<dbReference type="Gramene" id="TraesNOR5A03G02730490.1">
    <property type="protein sequence ID" value="TraesNOR5A03G02730490.1"/>
    <property type="gene ID" value="TraesNOR5A03G02730490"/>
</dbReference>
<dbReference type="Gramene" id="TraesROB_scaffold_031743_01G000100.1">
    <property type="protein sequence ID" value="TraesROB_scaffold_031743_01G000100.1"/>
    <property type="gene ID" value="TraesROB_scaffold_031743_01G000100"/>
</dbReference>
<feature type="compositionally biased region" description="Basic and acidic residues" evidence="1">
    <location>
        <begin position="13"/>
        <end position="25"/>
    </location>
</feature>
<dbReference type="AlphaFoldDB" id="A0A3B6KN28"/>
<dbReference type="Gramene" id="TraesCS5A03G0785400.1">
    <property type="protein sequence ID" value="TraesCS5A03G0785400.1.CDS"/>
    <property type="gene ID" value="TraesCS5A03G0785400"/>
</dbReference>
<proteinExistence type="predicted"/>
<dbReference type="Gramene" id="TraesCAD_scaffold_034495_01G000100.1">
    <property type="protein sequence ID" value="TraesCAD_scaffold_034495_01G000100.1"/>
    <property type="gene ID" value="TraesCAD_scaffold_034495_01G000100"/>
</dbReference>
<evidence type="ECO:0000256" key="1">
    <source>
        <dbReference type="SAM" id="MobiDB-lite"/>
    </source>
</evidence>
<evidence type="ECO:0000313" key="3">
    <source>
        <dbReference type="Proteomes" id="UP000019116"/>
    </source>
</evidence>
<reference evidence="2" key="2">
    <citation type="submission" date="2018-10" db="UniProtKB">
        <authorList>
            <consortium name="EnsemblPlants"/>
        </authorList>
    </citation>
    <scope>IDENTIFICATION</scope>
</reference>
<feature type="region of interest" description="Disordered" evidence="1">
    <location>
        <begin position="1"/>
        <end position="25"/>
    </location>
</feature>
<accession>A0A3B6KN28</accession>
<reference evidence="2" key="1">
    <citation type="submission" date="2018-08" db="EMBL/GenBank/DDBJ databases">
        <authorList>
            <person name="Rossello M."/>
        </authorList>
    </citation>
    <scope>NUCLEOTIDE SEQUENCE [LARGE SCALE GENOMIC DNA]</scope>
    <source>
        <strain evidence="2">cv. Chinese Spring</strain>
    </source>
</reference>
<dbReference type="EnsemblPlants" id="TraesCS5A02G323700.1">
    <property type="protein sequence ID" value="TraesCS5A02G323700.1"/>
    <property type="gene ID" value="TraesCS5A02G323700"/>
</dbReference>
<organism evidence="2">
    <name type="scientific">Triticum aestivum</name>
    <name type="common">Wheat</name>
    <dbReference type="NCBI Taxonomy" id="4565"/>
    <lineage>
        <taxon>Eukaryota</taxon>
        <taxon>Viridiplantae</taxon>
        <taxon>Streptophyta</taxon>
        <taxon>Embryophyta</taxon>
        <taxon>Tracheophyta</taxon>
        <taxon>Spermatophyta</taxon>
        <taxon>Magnoliopsida</taxon>
        <taxon>Liliopsida</taxon>
        <taxon>Poales</taxon>
        <taxon>Poaceae</taxon>
        <taxon>BOP clade</taxon>
        <taxon>Pooideae</taxon>
        <taxon>Triticodae</taxon>
        <taxon>Triticeae</taxon>
        <taxon>Triticinae</taxon>
        <taxon>Triticum</taxon>
    </lineage>
</organism>
<name>A0A3B6KN28_WHEAT</name>
<sequence length="127" mass="13973">MVEKNNGLLMEPINKDDKDGRNSENKKAELIAVGRQLCREKKNDNALIIKKSTMPPGVQRVLRYMLSTIGIDPLEYLIPVRGGDPCWTCDEGSVVDATWRTDIKGDVEAGGEINGQMGLLNASEKAD</sequence>
<dbReference type="Gramene" id="TraesCS5A02G323700.1">
    <property type="protein sequence ID" value="TraesCS5A02G323700.1"/>
    <property type="gene ID" value="TraesCS5A02G323700"/>
</dbReference>
<dbReference type="Gramene" id="TraesCLE_scaffold_157031_01G000100.1">
    <property type="protein sequence ID" value="TraesCLE_scaffold_157031_01G000100.1"/>
    <property type="gene ID" value="TraesCLE_scaffold_157031_01G000100"/>
</dbReference>
<evidence type="ECO:0000313" key="2">
    <source>
        <dbReference type="EnsemblPlants" id="TraesCS5A02G323700.1"/>
    </source>
</evidence>
<keyword evidence="3" id="KW-1185">Reference proteome</keyword>
<dbReference type="Proteomes" id="UP000019116">
    <property type="component" value="Chromosome 5A"/>
</dbReference>